<dbReference type="PANTHER" id="PTHR46118">
    <property type="entry name" value="PROTEIN ABHD11"/>
    <property type="match status" value="1"/>
</dbReference>
<dbReference type="OMA" id="FLGMSDN"/>
<dbReference type="EMBL" id="HE580270">
    <property type="protein sequence ID" value="CCD24711.1"/>
    <property type="molecule type" value="Genomic_DNA"/>
</dbReference>
<dbReference type="GeneID" id="11495011"/>
<dbReference type="HOGENOM" id="CLU_020336_53_0_1"/>
<dbReference type="AlphaFoldDB" id="G0WAA0"/>
<dbReference type="GO" id="GO:0005739">
    <property type="term" value="C:mitochondrion"/>
    <property type="evidence" value="ECO:0007669"/>
    <property type="project" value="EnsemblFungi"/>
</dbReference>
<dbReference type="InterPro" id="IPR000073">
    <property type="entry name" value="AB_hydrolase_1"/>
</dbReference>
<dbReference type="STRING" id="1071378.G0WAA0"/>
<dbReference type="RefSeq" id="XP_003669954.1">
    <property type="nucleotide sequence ID" value="XM_003669906.1"/>
</dbReference>
<dbReference type="Proteomes" id="UP000000689">
    <property type="component" value="Chromosome 4"/>
</dbReference>
<evidence type="ECO:0000313" key="4">
    <source>
        <dbReference type="EMBL" id="CCD24711.1"/>
    </source>
</evidence>
<dbReference type="OrthoDB" id="8119704at2759"/>
<accession>G0WAA0</accession>
<dbReference type="PANTHER" id="PTHR46118:SF4">
    <property type="entry name" value="PROTEIN ABHD11"/>
    <property type="match status" value="1"/>
</dbReference>
<keyword evidence="5" id="KW-1185">Reference proteome</keyword>
<dbReference type="SUPFAM" id="SSF53474">
    <property type="entry name" value="alpha/beta-Hydrolases"/>
    <property type="match status" value="1"/>
</dbReference>
<sequence>MLLMVTLYIRKVEITLKRQRLPVRSNIMSTVFYRPFTHHFHFAKPFKRSLLYNRSRHISYFSDDYFKPLSDLDNDLMTDNIPAVELSFDHIKAKHGSGKKAPFIILHGFFGNKTNNRTLGRGLNEQLNRDIYLLDLRNHGRSPHMERHDYTSMAHDVELFIEKHMTPDIKPIIIGHSMGAKVGMSIVLRKPSISSMLVNIENAPVSKVPEDTFPRYIRQLLRICNNPDIKTMDDVDEKLKEVEQTASVRQFLMTNLTRKKNLETSEYAIKSRIPLDILNDSVIKGNISGWEFDPNFHQWKGPTLFIRGTESNYITDEYLPTIGLFFPRFEVRDVQGAGHWVNSENPNKCVEYISEFVERHEDL</sequence>
<dbReference type="Gene3D" id="3.40.50.1820">
    <property type="entry name" value="alpha/beta hydrolase"/>
    <property type="match status" value="1"/>
</dbReference>
<name>G0WAA0_NAUDC</name>
<comment type="similarity">
    <text evidence="1">Belongs to the AB hydrolase superfamily.</text>
</comment>
<feature type="domain" description="AB hydrolase-1" evidence="3">
    <location>
        <begin position="102"/>
        <end position="346"/>
    </location>
</feature>
<dbReference type="GO" id="GO:0006629">
    <property type="term" value="P:lipid metabolic process"/>
    <property type="evidence" value="ECO:0007669"/>
    <property type="project" value="EnsemblFungi"/>
</dbReference>
<gene>
    <name evidence="4" type="primary">NDAI0D03970</name>
    <name evidence="4" type="ordered locus">NDAI_0D03970</name>
</gene>
<proteinExistence type="inferred from homology"/>
<protein>
    <recommendedName>
        <fullName evidence="3">AB hydrolase-1 domain-containing protein</fullName>
    </recommendedName>
</protein>
<dbReference type="InterPro" id="IPR029058">
    <property type="entry name" value="AB_hydrolase_fold"/>
</dbReference>
<evidence type="ECO:0000256" key="2">
    <source>
        <dbReference type="ARBA" id="ARBA00022801"/>
    </source>
</evidence>
<evidence type="ECO:0000259" key="3">
    <source>
        <dbReference type="Pfam" id="PF00561"/>
    </source>
</evidence>
<dbReference type="GO" id="GO:0004806">
    <property type="term" value="F:triacylglycerol lipase activity"/>
    <property type="evidence" value="ECO:0007669"/>
    <property type="project" value="EnsemblFungi"/>
</dbReference>
<keyword evidence="2" id="KW-0378">Hydrolase</keyword>
<evidence type="ECO:0000256" key="1">
    <source>
        <dbReference type="ARBA" id="ARBA00008645"/>
    </source>
</evidence>
<dbReference type="eggNOG" id="KOG2382">
    <property type="taxonomic scope" value="Eukaryota"/>
</dbReference>
<organism evidence="4 5">
    <name type="scientific">Naumovozyma dairenensis (strain ATCC 10597 / BCRC 20456 / CBS 421 / NBRC 0211 / NRRL Y-12639)</name>
    <name type="common">Saccharomyces dairenensis</name>
    <dbReference type="NCBI Taxonomy" id="1071378"/>
    <lineage>
        <taxon>Eukaryota</taxon>
        <taxon>Fungi</taxon>
        <taxon>Dikarya</taxon>
        <taxon>Ascomycota</taxon>
        <taxon>Saccharomycotina</taxon>
        <taxon>Saccharomycetes</taxon>
        <taxon>Saccharomycetales</taxon>
        <taxon>Saccharomycetaceae</taxon>
        <taxon>Naumovozyma</taxon>
    </lineage>
</organism>
<reference evidence="4 5" key="1">
    <citation type="journal article" date="2011" name="Proc. Natl. Acad. Sci. U.S.A.">
        <title>Evolutionary erosion of yeast sex chromosomes by mating-type switching accidents.</title>
        <authorList>
            <person name="Gordon J.L."/>
            <person name="Armisen D."/>
            <person name="Proux-Wera E."/>
            <person name="Oheigeartaigh S.S."/>
            <person name="Byrne K.P."/>
            <person name="Wolfe K.H."/>
        </authorList>
    </citation>
    <scope>NUCLEOTIDE SEQUENCE [LARGE SCALE GENOMIC DNA]</scope>
    <source>
        <strain evidence="5">ATCC 10597 / BCRC 20456 / CBS 421 / NBRC 0211 / NRRL Y-12639</strain>
    </source>
</reference>
<dbReference type="Pfam" id="PF00561">
    <property type="entry name" value="Abhydrolase_1"/>
    <property type="match status" value="1"/>
</dbReference>
<evidence type="ECO:0000313" key="5">
    <source>
        <dbReference type="Proteomes" id="UP000000689"/>
    </source>
</evidence>
<dbReference type="KEGG" id="ndi:NDAI_0D03970"/>